<evidence type="ECO:0000313" key="1">
    <source>
        <dbReference type="EMBL" id="RAI97454.1"/>
    </source>
</evidence>
<dbReference type="RefSeq" id="WP_111600495.1">
    <property type="nucleotide sequence ID" value="NZ_QLLL01000016.1"/>
</dbReference>
<evidence type="ECO:0000313" key="2">
    <source>
        <dbReference type="Proteomes" id="UP000249547"/>
    </source>
</evidence>
<organism evidence="1 2">
    <name type="scientific">Chitinophaga skermanii</name>
    <dbReference type="NCBI Taxonomy" id="331697"/>
    <lineage>
        <taxon>Bacteria</taxon>
        <taxon>Pseudomonadati</taxon>
        <taxon>Bacteroidota</taxon>
        <taxon>Chitinophagia</taxon>
        <taxon>Chitinophagales</taxon>
        <taxon>Chitinophagaceae</taxon>
        <taxon>Chitinophaga</taxon>
    </lineage>
</organism>
<reference evidence="1 2" key="1">
    <citation type="submission" date="2018-06" db="EMBL/GenBank/DDBJ databases">
        <title>Genomic Encyclopedia of Archaeal and Bacterial Type Strains, Phase II (KMG-II): from individual species to whole genera.</title>
        <authorList>
            <person name="Goeker M."/>
        </authorList>
    </citation>
    <scope>NUCLEOTIDE SEQUENCE [LARGE SCALE GENOMIC DNA]</scope>
    <source>
        <strain evidence="1 2">DSM 23857</strain>
    </source>
</reference>
<keyword evidence="2" id="KW-1185">Reference proteome</keyword>
<proteinExistence type="predicted"/>
<accession>A0A327Q0N5</accession>
<name>A0A327Q0N5_9BACT</name>
<dbReference type="EMBL" id="QLLL01000016">
    <property type="protein sequence ID" value="RAI97454.1"/>
    <property type="molecule type" value="Genomic_DNA"/>
</dbReference>
<dbReference type="Proteomes" id="UP000249547">
    <property type="component" value="Unassembled WGS sequence"/>
</dbReference>
<dbReference type="AlphaFoldDB" id="A0A327Q0N5"/>
<sequence>MTIQEYLHQLTADCEKLGLKRVLVENAYADGTFKVCFINKYEISRTKELLQDIKSNKRHDRESTKL</sequence>
<dbReference type="OrthoDB" id="678809at2"/>
<comment type="caution">
    <text evidence="1">The sequence shown here is derived from an EMBL/GenBank/DDBJ whole genome shotgun (WGS) entry which is preliminary data.</text>
</comment>
<gene>
    <name evidence="1" type="ORF">LX64_05125</name>
</gene>
<protein>
    <submittedName>
        <fullName evidence="1">Uncharacterized protein</fullName>
    </submittedName>
</protein>